<feature type="domain" description="ABC transmembrane type-2" evidence="6">
    <location>
        <begin position="22"/>
        <end position="258"/>
    </location>
</feature>
<keyword evidence="8" id="KW-1185">Reference proteome</keyword>
<name>A0ABY5W6H6_9ACTN</name>
<dbReference type="InterPro" id="IPR047817">
    <property type="entry name" value="ABC2_TM_bact-type"/>
</dbReference>
<reference evidence="7" key="2">
    <citation type="submission" date="2022-09" db="EMBL/GenBank/DDBJ databases">
        <title>Biosynthetic gene clusters of Dactylosporangioum fulvum.</title>
        <authorList>
            <person name="Caradec T."/>
        </authorList>
    </citation>
    <scope>NUCLEOTIDE SEQUENCE</scope>
    <source>
        <strain evidence="7">NRRL B-16292</strain>
    </source>
</reference>
<keyword evidence="3 5" id="KW-1133">Transmembrane helix</keyword>
<dbReference type="PANTHER" id="PTHR43229">
    <property type="entry name" value="NODULATION PROTEIN J"/>
    <property type="match status" value="1"/>
</dbReference>
<feature type="transmembrane region" description="Helical" evidence="5">
    <location>
        <begin position="142"/>
        <end position="163"/>
    </location>
</feature>
<proteinExistence type="predicted"/>
<organism evidence="7 8">
    <name type="scientific">Dactylosporangium fulvum</name>
    <dbReference type="NCBI Taxonomy" id="53359"/>
    <lineage>
        <taxon>Bacteria</taxon>
        <taxon>Bacillati</taxon>
        <taxon>Actinomycetota</taxon>
        <taxon>Actinomycetes</taxon>
        <taxon>Micromonosporales</taxon>
        <taxon>Micromonosporaceae</taxon>
        <taxon>Dactylosporangium</taxon>
    </lineage>
</organism>
<evidence type="ECO:0000256" key="4">
    <source>
        <dbReference type="ARBA" id="ARBA00023136"/>
    </source>
</evidence>
<gene>
    <name evidence="7" type="ORF">Dfulv_12185</name>
</gene>
<dbReference type="PROSITE" id="PS51012">
    <property type="entry name" value="ABC_TM2"/>
    <property type="match status" value="1"/>
</dbReference>
<dbReference type="InterPro" id="IPR013525">
    <property type="entry name" value="ABC2_TM"/>
</dbReference>
<dbReference type="PANTHER" id="PTHR43229:SF2">
    <property type="entry name" value="NODULATION PROTEIN J"/>
    <property type="match status" value="1"/>
</dbReference>
<dbReference type="Pfam" id="PF12698">
    <property type="entry name" value="ABC2_membrane_3"/>
    <property type="match status" value="1"/>
</dbReference>
<dbReference type="RefSeq" id="WP_259862945.1">
    <property type="nucleotide sequence ID" value="NZ_BAAAST010000150.1"/>
</dbReference>
<reference evidence="7" key="1">
    <citation type="submission" date="2021-04" db="EMBL/GenBank/DDBJ databases">
        <authorList>
            <person name="Hartkoorn R.C."/>
            <person name="Beaudoing E."/>
            <person name="Hot D."/>
        </authorList>
    </citation>
    <scope>NUCLEOTIDE SEQUENCE</scope>
    <source>
        <strain evidence="7">NRRL B-16292</strain>
    </source>
</reference>
<dbReference type="Proteomes" id="UP001059617">
    <property type="component" value="Chromosome"/>
</dbReference>
<keyword evidence="2 5" id="KW-0812">Transmembrane</keyword>
<protein>
    <submittedName>
        <fullName evidence="7">ABC transporter permease</fullName>
    </submittedName>
</protein>
<feature type="transmembrane region" description="Helical" evidence="5">
    <location>
        <begin position="25"/>
        <end position="42"/>
    </location>
</feature>
<sequence>MNAVGAGLERGWIEFRHRITSPWELWGELWPWVIALVVMYTLRGKTVPGTDFSLGAQAVPGILGVIVVYTGLLGLSLALTTEREDGTLLRMKAVPNGMLGYVVGKVVSRTGVTIACVILMLVPSVLVFDGLAVGRASTWVTFVWVLALGLLALVPLGAVIGAVSSGMQSIGLVSVPVMALLAISGIFYPITALPEWVQTIAQIFPVYWLGLGMRSALLPDALATAEIGDSWRHAETVGVLGAWAVLGFLIAPVVLRRMTRRATGTTVKQAKVATDSA</sequence>
<evidence type="ECO:0000256" key="2">
    <source>
        <dbReference type="ARBA" id="ARBA00022692"/>
    </source>
</evidence>
<feature type="transmembrane region" description="Helical" evidence="5">
    <location>
        <begin position="54"/>
        <end position="79"/>
    </location>
</feature>
<evidence type="ECO:0000313" key="8">
    <source>
        <dbReference type="Proteomes" id="UP001059617"/>
    </source>
</evidence>
<evidence type="ECO:0000256" key="1">
    <source>
        <dbReference type="ARBA" id="ARBA00004141"/>
    </source>
</evidence>
<evidence type="ECO:0000259" key="6">
    <source>
        <dbReference type="PROSITE" id="PS51012"/>
    </source>
</evidence>
<evidence type="ECO:0000256" key="3">
    <source>
        <dbReference type="ARBA" id="ARBA00022989"/>
    </source>
</evidence>
<feature type="transmembrane region" description="Helical" evidence="5">
    <location>
        <begin position="170"/>
        <end position="190"/>
    </location>
</feature>
<feature type="transmembrane region" description="Helical" evidence="5">
    <location>
        <begin position="237"/>
        <end position="255"/>
    </location>
</feature>
<dbReference type="InterPro" id="IPR051784">
    <property type="entry name" value="Nod_factor_ABC_transporter"/>
</dbReference>
<dbReference type="EMBL" id="CP073720">
    <property type="protein sequence ID" value="UWP84936.1"/>
    <property type="molecule type" value="Genomic_DNA"/>
</dbReference>
<feature type="transmembrane region" description="Helical" evidence="5">
    <location>
        <begin position="99"/>
        <end position="122"/>
    </location>
</feature>
<comment type="subcellular location">
    <subcellularLocation>
        <location evidence="1">Membrane</location>
        <topology evidence="1">Multi-pass membrane protein</topology>
    </subcellularLocation>
</comment>
<evidence type="ECO:0000256" key="5">
    <source>
        <dbReference type="SAM" id="Phobius"/>
    </source>
</evidence>
<accession>A0ABY5W6H6</accession>
<keyword evidence="4 5" id="KW-0472">Membrane</keyword>
<evidence type="ECO:0000313" key="7">
    <source>
        <dbReference type="EMBL" id="UWP84936.1"/>
    </source>
</evidence>